<evidence type="ECO:0000256" key="3">
    <source>
        <dbReference type="ARBA" id="ARBA00022833"/>
    </source>
</evidence>
<gene>
    <name evidence="9" type="ORF">BJ085DRAFT_33136</name>
</gene>
<keyword evidence="4" id="KW-0805">Transcription regulation</keyword>
<dbReference type="SMART" id="SM00401">
    <property type="entry name" value="ZnF_GATA"/>
    <property type="match status" value="1"/>
</dbReference>
<feature type="domain" description="GATA-type" evidence="8">
    <location>
        <begin position="235"/>
        <end position="292"/>
    </location>
</feature>
<dbReference type="Gene3D" id="3.30.50.10">
    <property type="entry name" value="Erythroid Transcription Factor GATA-1, subunit A"/>
    <property type="match status" value="1"/>
</dbReference>
<dbReference type="PROSITE" id="PS50114">
    <property type="entry name" value="GATA_ZN_FINGER_2"/>
    <property type="match status" value="1"/>
</dbReference>
<dbReference type="SUPFAM" id="SSF57716">
    <property type="entry name" value="Glucocorticoid receptor-like (DNA-binding domain)"/>
    <property type="match status" value="1"/>
</dbReference>
<dbReference type="GO" id="GO:0006355">
    <property type="term" value="P:regulation of DNA-templated transcription"/>
    <property type="evidence" value="ECO:0007669"/>
    <property type="project" value="InterPro"/>
</dbReference>
<evidence type="ECO:0000313" key="10">
    <source>
        <dbReference type="Proteomes" id="UP000268162"/>
    </source>
</evidence>
<dbReference type="CDD" id="cd00202">
    <property type="entry name" value="ZnF_GATA"/>
    <property type="match status" value="1"/>
</dbReference>
<dbReference type="PANTHER" id="PTHR47172">
    <property type="entry name" value="OS01G0976800 PROTEIN"/>
    <property type="match status" value="1"/>
</dbReference>
<name>A0A4P9ZS92_9FUNG</name>
<sequence>MIGPHCFYQTRFYSCPGSPQPIPAYGPSVSPQVVFQFAENPSGWWRFPASAVIEPTTMIAPYHVLASFDLPPDFSSQQPLVMSLVGVSEDLLSALEAVTAPTAFSLVPISTHNSTSYSVPLDYFLPCELPPSLLEEPDFPTYVNTFIADHVHALVSPTGSGPIAGARHPSQPPPSTPSSSTKASSVEGKNDTKRSRQHVQASVEVNPRTPNAKPTPPKGSSKKSSATPVTYNNNPGGTKQCQYCGNTTTPMWRRGPAGPGTLCNACGVKWKHGKILKGVTEVTGPVMDQANRSAGSSKSAPGHGTGKTPKKTLSLNKGGSTPSSTNSPSGKVRPVPRPPTKPSLFQAITEFEDPVTGAIRSFGSAKGGGGRADSAGPIVIQSGTVFSHGVQVSFGPRNATFQGARCGFSVLDDHLAIALSKPHYPSTTVSLFKETIEVTRFKHLSSMPNLNTGPVLKIEIEVTTYLTRKYLIE</sequence>
<keyword evidence="2 6" id="KW-0863">Zinc-finger</keyword>
<feature type="compositionally biased region" description="Polar residues" evidence="7">
    <location>
        <begin position="229"/>
        <end position="238"/>
    </location>
</feature>
<dbReference type="PANTHER" id="PTHR47172:SF24">
    <property type="entry name" value="GATA ZINC FINGER DOMAIN-CONTAINING PROTEIN 14-RELATED"/>
    <property type="match status" value="1"/>
</dbReference>
<feature type="compositionally biased region" description="Polar residues" evidence="7">
    <location>
        <begin position="290"/>
        <end position="299"/>
    </location>
</feature>
<dbReference type="Proteomes" id="UP000268162">
    <property type="component" value="Unassembled WGS sequence"/>
</dbReference>
<keyword evidence="3" id="KW-0862">Zinc</keyword>
<feature type="region of interest" description="Disordered" evidence="7">
    <location>
        <begin position="158"/>
        <end position="238"/>
    </location>
</feature>
<dbReference type="GO" id="GO:0043565">
    <property type="term" value="F:sequence-specific DNA binding"/>
    <property type="evidence" value="ECO:0007669"/>
    <property type="project" value="InterPro"/>
</dbReference>
<protein>
    <recommendedName>
        <fullName evidence="8">GATA-type domain-containing protein</fullName>
    </recommendedName>
</protein>
<evidence type="ECO:0000256" key="2">
    <source>
        <dbReference type="ARBA" id="ARBA00022771"/>
    </source>
</evidence>
<evidence type="ECO:0000256" key="4">
    <source>
        <dbReference type="ARBA" id="ARBA00023015"/>
    </source>
</evidence>
<dbReference type="AlphaFoldDB" id="A0A4P9ZS92"/>
<organism evidence="9 10">
    <name type="scientific">Dimargaris cristalligena</name>
    <dbReference type="NCBI Taxonomy" id="215637"/>
    <lineage>
        <taxon>Eukaryota</taxon>
        <taxon>Fungi</taxon>
        <taxon>Fungi incertae sedis</taxon>
        <taxon>Zoopagomycota</taxon>
        <taxon>Kickxellomycotina</taxon>
        <taxon>Dimargaritomycetes</taxon>
        <taxon>Dimargaritales</taxon>
        <taxon>Dimargaritaceae</taxon>
        <taxon>Dimargaris</taxon>
    </lineage>
</organism>
<feature type="region of interest" description="Disordered" evidence="7">
    <location>
        <begin position="289"/>
        <end position="342"/>
    </location>
</feature>
<evidence type="ECO:0000259" key="8">
    <source>
        <dbReference type="PROSITE" id="PS50114"/>
    </source>
</evidence>
<dbReference type="Pfam" id="PF00320">
    <property type="entry name" value="GATA"/>
    <property type="match status" value="1"/>
</dbReference>
<dbReference type="EMBL" id="ML002679">
    <property type="protein sequence ID" value="RKP36297.1"/>
    <property type="molecule type" value="Genomic_DNA"/>
</dbReference>
<keyword evidence="5" id="KW-0804">Transcription</keyword>
<accession>A0A4P9ZS92</accession>
<evidence type="ECO:0000256" key="7">
    <source>
        <dbReference type="SAM" id="MobiDB-lite"/>
    </source>
</evidence>
<proteinExistence type="predicted"/>
<dbReference type="STRING" id="215637.A0A4P9ZS92"/>
<evidence type="ECO:0000256" key="5">
    <source>
        <dbReference type="ARBA" id="ARBA00023163"/>
    </source>
</evidence>
<evidence type="ECO:0000256" key="1">
    <source>
        <dbReference type="ARBA" id="ARBA00022723"/>
    </source>
</evidence>
<keyword evidence="1" id="KW-0479">Metal-binding</keyword>
<dbReference type="InterPro" id="IPR013088">
    <property type="entry name" value="Znf_NHR/GATA"/>
</dbReference>
<keyword evidence="10" id="KW-1185">Reference proteome</keyword>
<feature type="compositionally biased region" description="Low complexity" evidence="7">
    <location>
        <begin position="218"/>
        <end position="228"/>
    </location>
</feature>
<evidence type="ECO:0000313" key="9">
    <source>
        <dbReference type="EMBL" id="RKP36297.1"/>
    </source>
</evidence>
<feature type="compositionally biased region" description="Low complexity" evidence="7">
    <location>
        <begin position="316"/>
        <end position="333"/>
    </location>
</feature>
<dbReference type="GO" id="GO:0008270">
    <property type="term" value="F:zinc ion binding"/>
    <property type="evidence" value="ECO:0007669"/>
    <property type="project" value="UniProtKB-KW"/>
</dbReference>
<evidence type="ECO:0000256" key="6">
    <source>
        <dbReference type="PROSITE-ProRule" id="PRU00094"/>
    </source>
</evidence>
<reference evidence="10" key="1">
    <citation type="journal article" date="2018" name="Nat. Microbiol.">
        <title>Leveraging single-cell genomics to expand the fungal tree of life.</title>
        <authorList>
            <person name="Ahrendt S.R."/>
            <person name="Quandt C.A."/>
            <person name="Ciobanu D."/>
            <person name="Clum A."/>
            <person name="Salamov A."/>
            <person name="Andreopoulos B."/>
            <person name="Cheng J.F."/>
            <person name="Woyke T."/>
            <person name="Pelin A."/>
            <person name="Henrissat B."/>
            <person name="Reynolds N.K."/>
            <person name="Benny G.L."/>
            <person name="Smith M.E."/>
            <person name="James T.Y."/>
            <person name="Grigoriev I.V."/>
        </authorList>
    </citation>
    <scope>NUCLEOTIDE SEQUENCE [LARGE SCALE GENOMIC DNA]</scope>
    <source>
        <strain evidence="10">RSA 468</strain>
    </source>
</reference>
<dbReference type="InterPro" id="IPR000679">
    <property type="entry name" value="Znf_GATA"/>
</dbReference>